<feature type="domain" description="NTF2" evidence="2">
    <location>
        <begin position="15"/>
        <end position="126"/>
    </location>
</feature>
<dbReference type="InterPro" id="IPR018222">
    <property type="entry name" value="Nuclear_transport_factor_2_euk"/>
</dbReference>
<keyword evidence="1" id="KW-0653">Protein transport</keyword>
<comment type="function">
    <text evidence="1">Has a role in nuclear-cytoplasmic transport of proteins and mRNAs.</text>
</comment>
<dbReference type="InterPro" id="IPR045875">
    <property type="entry name" value="NTF2"/>
</dbReference>
<reference evidence="3" key="1">
    <citation type="submission" date="2019-11" db="UniProtKB">
        <authorList>
            <consortium name="WormBaseParasite"/>
        </authorList>
    </citation>
    <scope>IDENTIFICATION</scope>
</reference>
<dbReference type="AlphaFoldDB" id="A0A5K3EQ35"/>
<dbReference type="InterPro" id="IPR002075">
    <property type="entry name" value="NTF2_dom"/>
</dbReference>
<dbReference type="PANTHER" id="PTHR12612">
    <property type="entry name" value="NUCLEAR TRANSPORT FACTOR 2"/>
    <property type="match status" value="1"/>
</dbReference>
<evidence type="ECO:0000313" key="3">
    <source>
        <dbReference type="WBParaSite" id="MCU_002194-RA"/>
    </source>
</evidence>
<dbReference type="SUPFAM" id="SSF54427">
    <property type="entry name" value="NTF2-like"/>
    <property type="match status" value="1"/>
</dbReference>
<keyword evidence="1" id="KW-0813">Transport</keyword>
<dbReference type="GO" id="GO:0005737">
    <property type="term" value="C:cytoplasm"/>
    <property type="evidence" value="ECO:0007669"/>
    <property type="project" value="UniProtKB-SubCell"/>
</dbReference>
<evidence type="ECO:0000256" key="1">
    <source>
        <dbReference type="RuleBase" id="RU369002"/>
    </source>
</evidence>
<dbReference type="PROSITE" id="PS50177">
    <property type="entry name" value="NTF2_DOMAIN"/>
    <property type="match status" value="1"/>
</dbReference>
<comment type="subcellular location">
    <subcellularLocation>
        <location evidence="1">Cytoplasm</location>
    </subcellularLocation>
    <subcellularLocation>
        <location evidence="1">Nucleus</location>
    </subcellularLocation>
</comment>
<dbReference type="WBParaSite" id="MCU_002194-RA">
    <property type="protein sequence ID" value="MCU_002194-RA"/>
    <property type="gene ID" value="MCU_002194"/>
</dbReference>
<dbReference type="GO" id="GO:0015031">
    <property type="term" value="P:protein transport"/>
    <property type="evidence" value="ECO:0007669"/>
    <property type="project" value="UniProtKB-KW"/>
</dbReference>
<accession>A0A5K3EQ35</accession>
<dbReference type="GO" id="GO:0006913">
    <property type="term" value="P:nucleocytoplasmic transport"/>
    <property type="evidence" value="ECO:0007669"/>
    <property type="project" value="UniProtKB-UniRule"/>
</dbReference>
<keyword evidence="1" id="KW-0539">Nucleus</keyword>
<dbReference type="GO" id="GO:0005634">
    <property type="term" value="C:nucleus"/>
    <property type="evidence" value="ECO:0007669"/>
    <property type="project" value="UniProtKB-SubCell"/>
</dbReference>
<sequence>MDAYFAAFPSDFECLGVAFAKAYYTRLQTNRNSVADLYHDMALMTYEGTKIQGKQAIAKHFQGLTWSTIVVDISTCDSQPVDNGYLVFVNGQLKVDNGDQALPFSEIFLLKKVGDCVLILHSMFRLNFHNF</sequence>
<name>A0A5K3EQ35_MESCO</name>
<dbReference type="InterPro" id="IPR032710">
    <property type="entry name" value="NTF2-like_dom_sf"/>
</dbReference>
<dbReference type="CDD" id="cd00780">
    <property type="entry name" value="NTF2"/>
    <property type="match status" value="1"/>
</dbReference>
<dbReference type="Pfam" id="PF02136">
    <property type="entry name" value="NTF2"/>
    <property type="match status" value="1"/>
</dbReference>
<protein>
    <recommendedName>
        <fullName evidence="1">NTF2-related export protein</fullName>
    </recommendedName>
</protein>
<dbReference type="GO" id="GO:0051028">
    <property type="term" value="P:mRNA transport"/>
    <property type="evidence" value="ECO:0007669"/>
    <property type="project" value="UniProtKB-UniRule"/>
</dbReference>
<evidence type="ECO:0000259" key="2">
    <source>
        <dbReference type="PROSITE" id="PS50177"/>
    </source>
</evidence>
<dbReference type="Gene3D" id="3.10.450.50">
    <property type="match status" value="1"/>
</dbReference>
<keyword evidence="1" id="KW-0963">Cytoplasm</keyword>
<proteinExistence type="predicted"/>
<organism evidence="3">
    <name type="scientific">Mesocestoides corti</name>
    <name type="common">Flatworm</name>
    <dbReference type="NCBI Taxonomy" id="53468"/>
    <lineage>
        <taxon>Eukaryota</taxon>
        <taxon>Metazoa</taxon>
        <taxon>Spiralia</taxon>
        <taxon>Lophotrochozoa</taxon>
        <taxon>Platyhelminthes</taxon>
        <taxon>Cestoda</taxon>
        <taxon>Eucestoda</taxon>
        <taxon>Cyclophyllidea</taxon>
        <taxon>Mesocestoididae</taxon>
        <taxon>Mesocestoides</taxon>
    </lineage>
</organism>